<dbReference type="RefSeq" id="WP_063976710.1">
    <property type="nucleotide sequence ID" value="NZ_LSTR01000043.1"/>
</dbReference>
<accession>A0A177JLQ1</accession>
<dbReference type="Proteomes" id="UP000077262">
    <property type="component" value="Unassembled WGS sequence"/>
</dbReference>
<evidence type="ECO:0000313" key="1">
    <source>
        <dbReference type="EMBL" id="OAH42170.1"/>
    </source>
</evidence>
<dbReference type="EMBL" id="LSTR01000043">
    <property type="protein sequence ID" value="OAH42170.1"/>
    <property type="molecule type" value="Genomic_DNA"/>
</dbReference>
<dbReference type="AlphaFoldDB" id="A0A177JLQ1"/>
<evidence type="ECO:0000313" key="2">
    <source>
        <dbReference type="Proteomes" id="UP000077262"/>
    </source>
</evidence>
<sequence length="60" mass="6397">MNDDERELLLLLAKTVSEELIDYLKLKGLRPGEGVAGRRLIKIGQLATMIAAKGGSATGT</sequence>
<comment type="caution">
    <text evidence="1">The sequence shown here is derived from an EMBL/GenBank/DDBJ whole genome shotgun (WGS) entry which is preliminary data.</text>
</comment>
<reference evidence="1 2" key="1">
    <citation type="submission" date="2016-02" db="EMBL/GenBank/DDBJ databases">
        <authorList>
            <person name="Wen L."/>
            <person name="He K."/>
            <person name="Yang H."/>
        </authorList>
    </citation>
    <scope>NUCLEOTIDE SEQUENCE [LARGE SCALE GENOMIC DNA]</scope>
    <source>
        <strain evidence="1 2">CD09_2</strain>
    </source>
</reference>
<name>A0A177JLQ1_SPHYA</name>
<proteinExistence type="predicted"/>
<gene>
    <name evidence="1" type="ORF">AX777_25395</name>
</gene>
<protein>
    <submittedName>
        <fullName evidence="1">Uncharacterized protein</fullName>
    </submittedName>
</protein>
<organism evidence="1 2">
    <name type="scientific">Sphingobium yanoikuyae</name>
    <name type="common">Sphingomonas yanoikuyae</name>
    <dbReference type="NCBI Taxonomy" id="13690"/>
    <lineage>
        <taxon>Bacteria</taxon>
        <taxon>Pseudomonadati</taxon>
        <taxon>Pseudomonadota</taxon>
        <taxon>Alphaproteobacteria</taxon>
        <taxon>Sphingomonadales</taxon>
        <taxon>Sphingomonadaceae</taxon>
        <taxon>Sphingobium</taxon>
    </lineage>
</organism>